<accession>A0A9E3HBY4</accession>
<evidence type="ECO:0000313" key="2">
    <source>
        <dbReference type="Proteomes" id="UP000813215"/>
    </source>
</evidence>
<name>A0A9E3HBY4_9NOST</name>
<gene>
    <name evidence="1" type="ORF">KME28_19925</name>
</gene>
<reference evidence="1" key="2">
    <citation type="journal article" date="2022" name="Microbiol. Resour. Announc.">
        <title>Metagenome Sequencing to Explore Phylogenomics of Terrestrial Cyanobacteria.</title>
        <authorList>
            <person name="Ward R.D."/>
            <person name="Stajich J.E."/>
            <person name="Johansen J.R."/>
            <person name="Huntemann M."/>
            <person name="Clum A."/>
            <person name="Foster B."/>
            <person name="Foster B."/>
            <person name="Roux S."/>
            <person name="Palaniappan K."/>
            <person name="Varghese N."/>
            <person name="Mukherjee S."/>
            <person name="Reddy T.B.K."/>
            <person name="Daum C."/>
            <person name="Copeland A."/>
            <person name="Chen I.A."/>
            <person name="Ivanova N.N."/>
            <person name="Kyrpides N.C."/>
            <person name="Shapiro N."/>
            <person name="Eloe-Fadrosh E.A."/>
            <person name="Pietrasiak N."/>
        </authorList>
    </citation>
    <scope>NUCLEOTIDE SEQUENCE</scope>
    <source>
        <strain evidence="1">HA4357-MV3</strain>
    </source>
</reference>
<organism evidence="1 2">
    <name type="scientific">Pelatocladus maniniholoensis HA4357-MV3</name>
    <dbReference type="NCBI Taxonomy" id="1117104"/>
    <lineage>
        <taxon>Bacteria</taxon>
        <taxon>Bacillati</taxon>
        <taxon>Cyanobacteriota</taxon>
        <taxon>Cyanophyceae</taxon>
        <taxon>Nostocales</taxon>
        <taxon>Nostocaceae</taxon>
        <taxon>Pelatocladus</taxon>
    </lineage>
</organism>
<dbReference type="Proteomes" id="UP000813215">
    <property type="component" value="Unassembled WGS sequence"/>
</dbReference>
<dbReference type="AlphaFoldDB" id="A0A9E3HBY4"/>
<proteinExistence type="predicted"/>
<sequence length="46" mass="4979">MLIANKPTDPSEMQGAIASHSCEKVVSYLSSVQLPELIVFSPMTNN</sequence>
<evidence type="ECO:0000313" key="1">
    <source>
        <dbReference type="EMBL" id="MBW4433914.1"/>
    </source>
</evidence>
<comment type="caution">
    <text evidence="1">The sequence shown here is derived from an EMBL/GenBank/DDBJ whole genome shotgun (WGS) entry which is preliminary data.</text>
</comment>
<dbReference type="EMBL" id="JAHHHW010000117">
    <property type="protein sequence ID" value="MBW4433914.1"/>
    <property type="molecule type" value="Genomic_DNA"/>
</dbReference>
<reference evidence="1" key="1">
    <citation type="submission" date="2021-05" db="EMBL/GenBank/DDBJ databases">
        <authorList>
            <person name="Pietrasiak N."/>
            <person name="Ward R."/>
            <person name="Stajich J.E."/>
            <person name="Kurbessoian T."/>
        </authorList>
    </citation>
    <scope>NUCLEOTIDE SEQUENCE</scope>
    <source>
        <strain evidence="1">HA4357-MV3</strain>
    </source>
</reference>
<protein>
    <submittedName>
        <fullName evidence="1">Uncharacterized protein</fullName>
    </submittedName>
</protein>